<protein>
    <submittedName>
        <fullName evidence="2">Uncharacterized protein</fullName>
    </submittedName>
</protein>
<feature type="compositionally biased region" description="Low complexity" evidence="1">
    <location>
        <begin position="85"/>
        <end position="100"/>
    </location>
</feature>
<name>A0ABD0NBX5_CIRMR</name>
<sequence>MHLYMQTYPLLSHHHQNYQLILKSLSALTCLPAWISHPPSTHPCLSHTTSPTICAVGSPWVCQFPSVSWLGDPSSLPPASESWTPPLLSDPAAPPRLLAPLSPPLPISPPASPGSFLPPAPPWTPAAPCHSIPPAPLGAQPPELIVASS</sequence>
<evidence type="ECO:0000313" key="3">
    <source>
        <dbReference type="Proteomes" id="UP001529510"/>
    </source>
</evidence>
<reference evidence="2 3" key="1">
    <citation type="submission" date="2024-05" db="EMBL/GenBank/DDBJ databases">
        <title>Genome sequencing and assembly of Indian major carp, Cirrhinus mrigala (Hamilton, 1822).</title>
        <authorList>
            <person name="Mohindra V."/>
            <person name="Chowdhury L.M."/>
            <person name="Lal K."/>
            <person name="Jena J.K."/>
        </authorList>
    </citation>
    <scope>NUCLEOTIDE SEQUENCE [LARGE SCALE GENOMIC DNA]</scope>
    <source>
        <strain evidence="2">CM1030</strain>
        <tissue evidence="2">Blood</tissue>
    </source>
</reference>
<dbReference type="Proteomes" id="UP001529510">
    <property type="component" value="Unassembled WGS sequence"/>
</dbReference>
<feature type="compositionally biased region" description="Pro residues" evidence="1">
    <location>
        <begin position="101"/>
        <end position="136"/>
    </location>
</feature>
<dbReference type="EMBL" id="JAMKFB020000022">
    <property type="protein sequence ID" value="KAL0159193.1"/>
    <property type="molecule type" value="Genomic_DNA"/>
</dbReference>
<feature type="region of interest" description="Disordered" evidence="1">
    <location>
        <begin position="72"/>
        <end position="149"/>
    </location>
</feature>
<evidence type="ECO:0000313" key="2">
    <source>
        <dbReference type="EMBL" id="KAL0159193.1"/>
    </source>
</evidence>
<evidence type="ECO:0000256" key="1">
    <source>
        <dbReference type="SAM" id="MobiDB-lite"/>
    </source>
</evidence>
<organism evidence="2 3">
    <name type="scientific">Cirrhinus mrigala</name>
    <name type="common">Mrigala</name>
    <dbReference type="NCBI Taxonomy" id="683832"/>
    <lineage>
        <taxon>Eukaryota</taxon>
        <taxon>Metazoa</taxon>
        <taxon>Chordata</taxon>
        <taxon>Craniata</taxon>
        <taxon>Vertebrata</taxon>
        <taxon>Euteleostomi</taxon>
        <taxon>Actinopterygii</taxon>
        <taxon>Neopterygii</taxon>
        <taxon>Teleostei</taxon>
        <taxon>Ostariophysi</taxon>
        <taxon>Cypriniformes</taxon>
        <taxon>Cyprinidae</taxon>
        <taxon>Labeoninae</taxon>
        <taxon>Labeonini</taxon>
        <taxon>Cirrhinus</taxon>
    </lineage>
</organism>
<accession>A0ABD0NBX5</accession>
<keyword evidence="3" id="KW-1185">Reference proteome</keyword>
<gene>
    <name evidence="2" type="ORF">M9458_042918</name>
</gene>
<proteinExistence type="predicted"/>
<comment type="caution">
    <text evidence="2">The sequence shown here is derived from an EMBL/GenBank/DDBJ whole genome shotgun (WGS) entry which is preliminary data.</text>
</comment>
<dbReference type="AlphaFoldDB" id="A0ABD0NBX5"/>